<organism evidence="2 3">
    <name type="scientific">Thermonema lapsum</name>
    <dbReference type="NCBI Taxonomy" id="28195"/>
    <lineage>
        <taxon>Bacteria</taxon>
        <taxon>Pseudomonadati</taxon>
        <taxon>Bacteroidota</taxon>
        <taxon>Cytophagia</taxon>
        <taxon>Cytophagales</taxon>
        <taxon>Thermonemataceae</taxon>
        <taxon>Thermonema</taxon>
    </lineage>
</organism>
<protein>
    <submittedName>
        <fullName evidence="2">Uncharacterized metal-binding protein YceD (DUF177 family)</fullName>
    </submittedName>
</protein>
<dbReference type="InterPro" id="IPR003772">
    <property type="entry name" value="YceD"/>
</dbReference>
<gene>
    <name evidence="2" type="ORF">FHS56_000996</name>
</gene>
<dbReference type="Proteomes" id="UP000537126">
    <property type="component" value="Unassembled WGS sequence"/>
</dbReference>
<feature type="region of interest" description="Disordered" evidence="1">
    <location>
        <begin position="136"/>
        <end position="181"/>
    </location>
</feature>
<comment type="caution">
    <text evidence="2">The sequence shown here is derived from an EMBL/GenBank/DDBJ whole genome shotgun (WGS) entry which is preliminary data.</text>
</comment>
<name>A0A846MQ72_9BACT</name>
<dbReference type="Pfam" id="PF02620">
    <property type="entry name" value="YceD"/>
    <property type="match status" value="1"/>
</dbReference>
<reference evidence="2 3" key="1">
    <citation type="submission" date="2020-03" db="EMBL/GenBank/DDBJ databases">
        <title>Genomic Encyclopedia of Type Strains, Phase IV (KMG-IV): sequencing the most valuable type-strain genomes for metagenomic binning, comparative biology and taxonomic classification.</title>
        <authorList>
            <person name="Goeker M."/>
        </authorList>
    </citation>
    <scope>NUCLEOTIDE SEQUENCE [LARGE SCALE GENOMIC DNA]</scope>
    <source>
        <strain evidence="2 3">DSM 5718</strain>
    </source>
</reference>
<dbReference type="RefSeq" id="WP_166918739.1">
    <property type="nucleotide sequence ID" value="NZ_JAASRN010000001.1"/>
</dbReference>
<keyword evidence="3" id="KW-1185">Reference proteome</keyword>
<dbReference type="AlphaFoldDB" id="A0A846MQ72"/>
<sequence>MVDYLKKYEIPVFHLKEQVYTYDFEDDDRFFACFENSLVEKGRFVAQLQLRKDRNMLHLQFRIKGSTQLVCDRSLDEFEYPFELQRFHIVQFGDTETFYSDDLTILPSSTTSINVAHHIYEEICFAVPLKKLHPRYEQEEQQEEDDDPLHNNSRLFYTTHPEEEKNQQQQSTDDEDIDPRWAILKKLKNNQNEN</sequence>
<accession>A0A846MQ72</accession>
<evidence type="ECO:0000256" key="1">
    <source>
        <dbReference type="SAM" id="MobiDB-lite"/>
    </source>
</evidence>
<evidence type="ECO:0000313" key="3">
    <source>
        <dbReference type="Proteomes" id="UP000537126"/>
    </source>
</evidence>
<proteinExistence type="predicted"/>
<evidence type="ECO:0000313" key="2">
    <source>
        <dbReference type="EMBL" id="NIK73510.1"/>
    </source>
</evidence>
<dbReference type="EMBL" id="JAASRN010000001">
    <property type="protein sequence ID" value="NIK73510.1"/>
    <property type="molecule type" value="Genomic_DNA"/>
</dbReference>